<dbReference type="Proteomes" id="UP001197378">
    <property type="component" value="Unassembled WGS sequence"/>
</dbReference>
<organism evidence="2 3">
    <name type="scientific">Igneacidithiobacillus copahuensis</name>
    <dbReference type="NCBI Taxonomy" id="2724909"/>
    <lineage>
        <taxon>Bacteria</taxon>
        <taxon>Pseudomonadati</taxon>
        <taxon>Pseudomonadota</taxon>
        <taxon>Acidithiobacillia</taxon>
        <taxon>Acidithiobacillales</taxon>
        <taxon>Acidithiobacillaceae</taxon>
        <taxon>Igneacidithiobacillus</taxon>
    </lineage>
</organism>
<dbReference type="RefSeq" id="WP_215885390.1">
    <property type="nucleotide sequence ID" value="NZ_JAAXYO010000039.1"/>
</dbReference>
<keyword evidence="3" id="KW-1185">Reference proteome</keyword>
<protein>
    <submittedName>
        <fullName evidence="2">Uncharacterized protein</fullName>
    </submittedName>
</protein>
<dbReference type="AlphaFoldDB" id="A0AAE3CIZ7"/>
<evidence type="ECO:0000256" key="1">
    <source>
        <dbReference type="SAM" id="MobiDB-lite"/>
    </source>
</evidence>
<evidence type="ECO:0000313" key="3">
    <source>
        <dbReference type="Proteomes" id="UP001197378"/>
    </source>
</evidence>
<proteinExistence type="predicted"/>
<accession>A0AAE3CIZ7</accession>
<feature type="region of interest" description="Disordered" evidence="1">
    <location>
        <begin position="123"/>
        <end position="146"/>
    </location>
</feature>
<comment type="caution">
    <text evidence="2">The sequence shown here is derived from an EMBL/GenBank/DDBJ whole genome shotgun (WGS) entry which is preliminary data.</text>
</comment>
<gene>
    <name evidence="2" type="ORF">HFQ13_03705</name>
</gene>
<reference evidence="2" key="1">
    <citation type="journal article" date="2021" name="ISME J.">
        <title>Genomic evolution of the class Acidithiobacillia: deep-branching Proteobacteria living in extreme acidic conditions.</title>
        <authorList>
            <person name="Moya-Beltran A."/>
            <person name="Beard S."/>
            <person name="Rojas-Villalobos C."/>
            <person name="Issotta F."/>
            <person name="Gallardo Y."/>
            <person name="Ulloa R."/>
            <person name="Giaveno A."/>
            <person name="Degli Esposti M."/>
            <person name="Johnson D.B."/>
            <person name="Quatrini R."/>
        </authorList>
    </citation>
    <scope>NUCLEOTIDE SEQUENCE</scope>
    <source>
        <strain evidence="2">VAN18-1</strain>
    </source>
</reference>
<dbReference type="EMBL" id="JAAXYO010000039">
    <property type="protein sequence ID" value="MBU2787323.1"/>
    <property type="molecule type" value="Genomic_DNA"/>
</dbReference>
<sequence length="146" mass="16171">MSRRTAAPEQPDLLADVTTLSKFRQTKTREPRDFEGTSSPRHIRILHALLQRHRSREEIDLIAGASNGPEEVRKLREQGLEIPCYRLGVFNWDNQWAFRGLYALTHRDRKQVARVLATGKDGAVASSAGGSVDEAAAKGNLGGSHV</sequence>
<name>A0AAE3CIZ7_9PROT</name>
<evidence type="ECO:0000313" key="2">
    <source>
        <dbReference type="EMBL" id="MBU2787323.1"/>
    </source>
</evidence>